<feature type="domain" description="Vacuolar import/degradation Vid27 C-terminal" evidence="3">
    <location>
        <begin position="1173"/>
        <end position="1525"/>
    </location>
</feature>
<dbReference type="InterPro" id="IPR016024">
    <property type="entry name" value="ARM-type_fold"/>
</dbReference>
<dbReference type="Pfam" id="PF08553">
    <property type="entry name" value="VID27"/>
    <property type="match status" value="1"/>
</dbReference>
<dbReference type="InterPro" id="IPR011044">
    <property type="entry name" value="Quino_amine_DH_bsu"/>
</dbReference>
<dbReference type="GO" id="GO:0005634">
    <property type="term" value="C:nucleus"/>
    <property type="evidence" value="ECO:0007669"/>
    <property type="project" value="TreeGrafter"/>
</dbReference>
<feature type="compositionally biased region" description="Polar residues" evidence="1">
    <location>
        <begin position="920"/>
        <end position="939"/>
    </location>
</feature>
<feature type="region of interest" description="Disordered" evidence="1">
    <location>
        <begin position="954"/>
        <end position="987"/>
    </location>
</feature>
<feature type="compositionally biased region" description="Basic and acidic residues" evidence="1">
    <location>
        <begin position="1148"/>
        <end position="1157"/>
    </location>
</feature>
<dbReference type="InterPro" id="IPR013863">
    <property type="entry name" value="VID27_C"/>
</dbReference>
<dbReference type="Pfam" id="PF17748">
    <property type="entry name" value="VID27_N"/>
    <property type="match status" value="1"/>
</dbReference>
<dbReference type="InterPro" id="IPR040979">
    <property type="entry name" value="Vid27_N"/>
</dbReference>
<dbReference type="PANTHER" id="PTHR31913:SF0">
    <property type="entry name" value="VACUOLAR IMPORT AND DEGRADATION PROTEIN 27"/>
    <property type="match status" value="1"/>
</dbReference>
<reference evidence="7" key="1">
    <citation type="submission" date="2012-06" db="EMBL/GenBank/DDBJ databases">
        <title>The genome sequence of Coniosporium apollinis CBS 100218.</title>
        <authorList>
            <consortium name="The Broad Institute Genome Sequencing Platform"/>
            <person name="Cuomo C."/>
            <person name="Gorbushina A."/>
            <person name="Noack S."/>
            <person name="Walker B."/>
            <person name="Young S.K."/>
            <person name="Zeng Q."/>
            <person name="Gargeya S."/>
            <person name="Fitzgerald M."/>
            <person name="Haas B."/>
            <person name="Abouelleil A."/>
            <person name="Alvarado L."/>
            <person name="Arachchi H.M."/>
            <person name="Berlin A.M."/>
            <person name="Chapman S.B."/>
            <person name="Goldberg J."/>
            <person name="Griggs A."/>
            <person name="Gujja S."/>
            <person name="Hansen M."/>
            <person name="Howarth C."/>
            <person name="Imamovic A."/>
            <person name="Larimer J."/>
            <person name="McCowan C."/>
            <person name="Montmayeur A."/>
            <person name="Murphy C."/>
            <person name="Neiman D."/>
            <person name="Pearson M."/>
            <person name="Priest M."/>
            <person name="Roberts A."/>
            <person name="Saif S."/>
            <person name="Shea T."/>
            <person name="Sisk P."/>
            <person name="Sykes S."/>
            <person name="Wortman J."/>
            <person name="Nusbaum C."/>
            <person name="Birren B."/>
        </authorList>
    </citation>
    <scope>NUCLEOTIDE SEQUENCE [LARGE SCALE GENOMIC DNA]</scope>
    <source>
        <strain evidence="7">CBS 100218</strain>
    </source>
</reference>
<dbReference type="GO" id="GO:0030117">
    <property type="term" value="C:membrane coat"/>
    <property type="evidence" value="ECO:0007669"/>
    <property type="project" value="InterPro"/>
</dbReference>
<dbReference type="InterPro" id="IPR040458">
    <property type="entry name" value="Vid27"/>
</dbReference>
<feature type="region of interest" description="Disordered" evidence="1">
    <location>
        <begin position="641"/>
        <end position="673"/>
    </location>
</feature>
<accession>R7Z1J6</accession>
<organism evidence="6 7">
    <name type="scientific">Coniosporium apollinis (strain CBS 100218)</name>
    <name type="common">Rock-inhabiting black yeast</name>
    <dbReference type="NCBI Taxonomy" id="1168221"/>
    <lineage>
        <taxon>Eukaryota</taxon>
        <taxon>Fungi</taxon>
        <taxon>Dikarya</taxon>
        <taxon>Ascomycota</taxon>
        <taxon>Pezizomycotina</taxon>
        <taxon>Dothideomycetes</taxon>
        <taxon>Dothideomycetes incertae sedis</taxon>
        <taxon>Coniosporium</taxon>
    </lineage>
</organism>
<feature type="region of interest" description="Disordered" evidence="1">
    <location>
        <begin position="1516"/>
        <end position="1550"/>
    </location>
</feature>
<feature type="domain" description="Clathrin/coatomer adaptor adaptin-like N-terminal" evidence="2">
    <location>
        <begin position="15"/>
        <end position="533"/>
    </location>
</feature>
<dbReference type="RefSeq" id="XP_007783231.1">
    <property type="nucleotide sequence ID" value="XM_007785041.1"/>
</dbReference>
<proteinExistence type="predicted"/>
<evidence type="ECO:0000256" key="1">
    <source>
        <dbReference type="SAM" id="MobiDB-lite"/>
    </source>
</evidence>
<evidence type="ECO:0000259" key="2">
    <source>
        <dbReference type="Pfam" id="PF01602"/>
    </source>
</evidence>
<dbReference type="OrthoDB" id="10254310at2759"/>
<dbReference type="Pfam" id="PF17747">
    <property type="entry name" value="VID27_PH"/>
    <property type="match status" value="1"/>
</dbReference>
<dbReference type="STRING" id="1168221.R7Z1J6"/>
<dbReference type="SUPFAM" id="SSF48371">
    <property type="entry name" value="ARM repeat"/>
    <property type="match status" value="1"/>
</dbReference>
<dbReference type="Gene3D" id="1.25.10.10">
    <property type="entry name" value="Leucine-rich Repeat Variant"/>
    <property type="match status" value="1"/>
</dbReference>
<sequence>MAVNRIKGAFAVPRKGETFELRAGLVSQYAYERKEAIQKTIMSMTLGKDVSALFPDVLKNIATADLDQKKLVYLYLMNYAKSHPDLCILAVNTFVQDSEDPNPLVRALAIRTMGCIRVDKIVDYMEEPLRKTLRDESPYVRKTAVLCVAKLFDLNPTMCLEDGFLETLQELVGDPNPMVVANAVQALSEINEAAPETKALVITPTTLKKMLLALNECTEWGRVTILTTLADYKATDVKEAEHICERVSPQFQHVNPSVVLAAVKVVFLHMKYVGSELAKSYSRKMAPPLVTLISSAPEVQYVALRNIDLLLQKQPDILSKEIRVFFCKYNDPPYLKLQKLEVMVRVANDKNVDQLLAELKEYATEVDMDFARRAVKAIGQVAIKIESASEKCVNTLLDLIATKVNYVVQEAIVVIKDIFRRYPGYEGIIPTLCQCIDELDEPNARGALIWIVGEYAEKISNAGEILTGFVDGFAEEFTQTQLQILTAVVKLFLKKPDQSQGLVQKVLQAATADNDNPDIRDRAYVYWRLLSSDPQIAKNVVLSDKPPITSTIPSLPPALLDQLITELSTLASVYHKPPESFLGQGRFGAEAMQKAAIDEQQENARENPIAARAAAAAVSGGTAAPESNIENLLDIDFDGAAPASMQKQPPSGTSGLEGLAGTPQRVASPAANAPTAASNMDSLIGVFGDGAAGVAPNLFSHDLMNGFASLSMSNNHQPPPPTEQVTSQGNAKKTNEDLLVSKFLFGDTSKESIIEVPQGQLYLVRPLSVKGYSELIFKDAAASIRRTGQDFQYQLVIQRAYEEGEEELLAEEEGEDSVADGLSGEKDEKIFLLDEFLQFRTDTRQTGEKVFAWKDLSGDEGDLWEFVCDRSVPPATAASFELVALQCQYERKYRKSFNQATEQDLQEFSFTEEPIPDASPISSPRSKSPTALSSPAASQLLTDVSPEFSPAAMVRRTEEKGKAPETPSKALQTPNKKTIAPPSAVHPEGREVLADEVAELHLFDFESGAFVLEDSAVHATVSDIGNWDYWLQITGKKRDWLGQRVVPELNPVFNFEYLSFIFNHYTEDGSAYSWLLRFKDQATEERFQEGLMQALWEHLNETKWMKAKEADREYVLDAFQDLTLEDAPDEEEEEDRSDTETDEETDEDGRRSEHYDSDESEDDVETREKDGHVNSQLAVGFKNDRSFVVRGSKIGVFKHTDDNQLEFTTNISKVQTPKGKLFSPKKVMLHAEDRNMILQNADNPNSLYRMDLEYGKVVDEWKVDDNIPVNVIAPESKFAQMTGEQTFLGLSHNALFRIDPRLAGNKLVDTELKQYASKNDFSAAATTEKGYIAVSSNKGDIRMFDRLGINAKTHIPALGDPIIGLDVSADGRWILATTRTYLLLVDALQKDGKNEGKLGFEKSFAKDSKPQPRRLALSPSHVAQLQHETKAPLSFTTARFNTGIDSTETTIVTATGPFIVTWSMKKILAGRKDPYLIKRYAEEVKADNFRYGSDKNLIVALPNEVDMVARKALQRPTRESIATPSRVGGARRSGARGSYLSRNDIVNSPY</sequence>
<dbReference type="Proteomes" id="UP000016924">
    <property type="component" value="Unassembled WGS sequence"/>
</dbReference>
<protein>
    <submittedName>
        <fullName evidence="6">Uncharacterized protein</fullName>
    </submittedName>
</protein>
<feature type="region of interest" description="Disordered" evidence="1">
    <location>
        <begin position="711"/>
        <end position="730"/>
    </location>
</feature>
<feature type="region of interest" description="Disordered" evidence="1">
    <location>
        <begin position="1123"/>
        <end position="1176"/>
    </location>
</feature>
<dbReference type="eggNOG" id="KOG1061">
    <property type="taxonomic scope" value="Eukaryota"/>
</dbReference>
<dbReference type="InterPro" id="IPR011989">
    <property type="entry name" value="ARM-like"/>
</dbReference>
<keyword evidence="7" id="KW-1185">Reference proteome</keyword>
<dbReference type="InterPro" id="IPR040768">
    <property type="entry name" value="Vid27_PH"/>
</dbReference>
<dbReference type="GO" id="GO:0006886">
    <property type="term" value="P:intracellular protein transport"/>
    <property type="evidence" value="ECO:0007669"/>
    <property type="project" value="InterPro"/>
</dbReference>
<dbReference type="eggNOG" id="KOG2395">
    <property type="taxonomic scope" value="Eukaryota"/>
</dbReference>
<feature type="domain" description="Vid27 N-terminal" evidence="5">
    <location>
        <begin position="740"/>
        <end position="909"/>
    </location>
</feature>
<dbReference type="GO" id="GO:0016192">
    <property type="term" value="P:vesicle-mediated transport"/>
    <property type="evidence" value="ECO:0007669"/>
    <property type="project" value="InterPro"/>
</dbReference>
<feature type="compositionally biased region" description="Polar residues" evidence="1">
    <location>
        <begin position="645"/>
        <end position="654"/>
    </location>
</feature>
<evidence type="ECO:0000259" key="4">
    <source>
        <dbReference type="Pfam" id="PF17747"/>
    </source>
</evidence>
<feature type="compositionally biased region" description="Low complexity" evidence="1">
    <location>
        <begin position="1525"/>
        <end position="1542"/>
    </location>
</feature>
<gene>
    <name evidence="6" type="ORF">W97_07411</name>
</gene>
<evidence type="ECO:0000313" key="7">
    <source>
        <dbReference type="Proteomes" id="UP000016924"/>
    </source>
</evidence>
<dbReference type="Pfam" id="PF01602">
    <property type="entry name" value="Adaptin_N"/>
    <property type="match status" value="1"/>
</dbReference>
<evidence type="ECO:0000313" key="6">
    <source>
        <dbReference type="EMBL" id="EON67914.1"/>
    </source>
</evidence>
<dbReference type="HOGENOM" id="CLU_246407_0_0_1"/>
<dbReference type="GeneID" id="19904722"/>
<evidence type="ECO:0000259" key="3">
    <source>
        <dbReference type="Pfam" id="PF08553"/>
    </source>
</evidence>
<feature type="domain" description="Vid27 PH-like" evidence="4">
    <location>
        <begin position="991"/>
        <end position="1098"/>
    </location>
</feature>
<name>R7Z1J6_CONA1</name>
<dbReference type="InterPro" id="IPR002553">
    <property type="entry name" value="Clathrin/coatomer_adapt-like_N"/>
</dbReference>
<dbReference type="EMBL" id="JH767591">
    <property type="protein sequence ID" value="EON67914.1"/>
    <property type="molecule type" value="Genomic_DNA"/>
</dbReference>
<feature type="compositionally biased region" description="Acidic residues" evidence="1">
    <location>
        <begin position="1123"/>
        <end position="1147"/>
    </location>
</feature>
<feature type="region of interest" description="Disordered" evidence="1">
    <location>
        <begin position="913"/>
        <end position="939"/>
    </location>
</feature>
<dbReference type="FunFam" id="1.25.10.10:FF:000058">
    <property type="entry name" value="AP complex subunit beta"/>
    <property type="match status" value="1"/>
</dbReference>
<dbReference type="SUPFAM" id="SSF50969">
    <property type="entry name" value="YVTN repeat-like/Quinoprotein amine dehydrogenase"/>
    <property type="match status" value="1"/>
</dbReference>
<dbReference type="PANTHER" id="PTHR31913">
    <property type="entry name" value="VACUOLAR IMPORT AND DEGRADATION PROTEIN 27"/>
    <property type="match status" value="1"/>
</dbReference>
<evidence type="ECO:0000259" key="5">
    <source>
        <dbReference type="Pfam" id="PF17748"/>
    </source>
</evidence>